<dbReference type="PANTHER" id="PTHR10204">
    <property type="entry name" value="NAD P H OXIDOREDUCTASE-RELATED"/>
    <property type="match status" value="1"/>
</dbReference>
<gene>
    <name evidence="4" type="ORF">SAMN05421659_10611</name>
</gene>
<feature type="domain" description="Flavodoxin-like fold" evidence="3">
    <location>
        <begin position="1"/>
        <end position="132"/>
    </location>
</feature>
<evidence type="ECO:0000256" key="2">
    <source>
        <dbReference type="ARBA" id="ARBA00023002"/>
    </source>
</evidence>
<sequence length="205" mass="23876">MKVLIVYCHPSNNSFTYRLKEEFIRGLVAAGHQYEVSDLYRMNFNETLSENEYLREGFYDDRLTIPEDVLVEQNKINTADMITFIYPVFWTEAPAKLVGWIQRVFTFGFAYGDAPTMKQLDKALFLVCMGGNLNDTVRQEQVKAMKTVMLGDRISNRAKEKEMIVFDQMTREYGNEGKHEEGKQGKREENIITFLKKTYEIGYGL</sequence>
<dbReference type="InterPro" id="IPR003680">
    <property type="entry name" value="Flavodoxin_fold"/>
</dbReference>
<dbReference type="Gene3D" id="3.40.50.360">
    <property type="match status" value="1"/>
</dbReference>
<dbReference type="InterPro" id="IPR029039">
    <property type="entry name" value="Flavoprotein-like_sf"/>
</dbReference>
<dbReference type="RefSeq" id="WP_092452970.1">
    <property type="nucleotide sequence ID" value="NZ_FOJI01000006.1"/>
</dbReference>
<accession>A0A1I0PUJ6</accession>
<reference evidence="4 5" key="1">
    <citation type="submission" date="2016-10" db="EMBL/GenBank/DDBJ databases">
        <authorList>
            <person name="de Groot N.N."/>
        </authorList>
    </citation>
    <scope>NUCLEOTIDE SEQUENCE [LARGE SCALE GENOMIC DNA]</scope>
    <source>
        <strain evidence="4 5">DSM 9179</strain>
    </source>
</reference>
<dbReference type="Proteomes" id="UP000199701">
    <property type="component" value="Unassembled WGS sequence"/>
</dbReference>
<protein>
    <submittedName>
        <fullName evidence="4">NAD(P)H dehydrogenase (Quinone)</fullName>
    </submittedName>
</protein>
<evidence type="ECO:0000313" key="5">
    <source>
        <dbReference type="Proteomes" id="UP000199701"/>
    </source>
</evidence>
<dbReference type="OrthoDB" id="9805976at2"/>
<organism evidence="4 5">
    <name type="scientific">[Clostridium] fimetarium</name>
    <dbReference type="NCBI Taxonomy" id="99656"/>
    <lineage>
        <taxon>Bacteria</taxon>
        <taxon>Bacillati</taxon>
        <taxon>Bacillota</taxon>
        <taxon>Clostridia</taxon>
        <taxon>Lachnospirales</taxon>
        <taxon>Lachnospiraceae</taxon>
    </lineage>
</organism>
<name>A0A1I0PUJ6_9FIRM</name>
<evidence type="ECO:0000259" key="3">
    <source>
        <dbReference type="Pfam" id="PF02525"/>
    </source>
</evidence>
<dbReference type="GO" id="GO:0005829">
    <property type="term" value="C:cytosol"/>
    <property type="evidence" value="ECO:0007669"/>
    <property type="project" value="TreeGrafter"/>
</dbReference>
<evidence type="ECO:0000313" key="4">
    <source>
        <dbReference type="EMBL" id="SEW18101.1"/>
    </source>
</evidence>
<keyword evidence="5" id="KW-1185">Reference proteome</keyword>
<dbReference type="EMBL" id="FOJI01000006">
    <property type="protein sequence ID" value="SEW18101.1"/>
    <property type="molecule type" value="Genomic_DNA"/>
</dbReference>
<dbReference type="InterPro" id="IPR051545">
    <property type="entry name" value="NAD(P)H_dehydrogenase_qn"/>
</dbReference>
<dbReference type="SUPFAM" id="SSF52218">
    <property type="entry name" value="Flavoproteins"/>
    <property type="match status" value="1"/>
</dbReference>
<proteinExistence type="inferred from homology"/>
<dbReference type="GO" id="GO:0003955">
    <property type="term" value="F:NAD(P)H dehydrogenase (quinone) activity"/>
    <property type="evidence" value="ECO:0007669"/>
    <property type="project" value="TreeGrafter"/>
</dbReference>
<dbReference type="AlphaFoldDB" id="A0A1I0PUJ6"/>
<comment type="similarity">
    <text evidence="1">Belongs to the NAD(P)H dehydrogenase (quinone) family.</text>
</comment>
<evidence type="ECO:0000256" key="1">
    <source>
        <dbReference type="ARBA" id="ARBA00006252"/>
    </source>
</evidence>
<dbReference type="STRING" id="99656.SAMN05421659_10611"/>
<keyword evidence="2" id="KW-0560">Oxidoreductase</keyword>
<dbReference type="Pfam" id="PF02525">
    <property type="entry name" value="Flavodoxin_2"/>
    <property type="match status" value="1"/>
</dbReference>
<dbReference type="PANTHER" id="PTHR10204:SF34">
    <property type="entry name" value="NAD(P)H DEHYDROGENASE [QUINONE] 1 ISOFORM 1"/>
    <property type="match status" value="1"/>
</dbReference>